<proteinExistence type="predicted"/>
<dbReference type="RefSeq" id="XP_018232568.1">
    <property type="nucleotide sequence ID" value="XM_018397897.1"/>
</dbReference>
<gene>
    <name evidence="1" type="ORF">FOXG_17893</name>
</gene>
<protein>
    <submittedName>
        <fullName evidence="1">Uncharacterized protein</fullName>
    </submittedName>
</protein>
<dbReference type="RefSeq" id="XP_018232565.1">
    <property type="nucleotide sequence ID" value="XM_018397894.1"/>
</dbReference>
<dbReference type="KEGG" id="fox:FOXG_17893"/>
<reference evidence="1" key="2">
    <citation type="journal article" date="2010" name="Nature">
        <title>Comparative genomics reveals mobile pathogenicity chromosomes in Fusarium.</title>
        <authorList>
            <person name="Ma L.J."/>
            <person name="van der Does H.C."/>
            <person name="Borkovich K.A."/>
            <person name="Coleman J.J."/>
            <person name="Daboussi M.J."/>
            <person name="Di Pietro A."/>
            <person name="Dufresne M."/>
            <person name="Freitag M."/>
            <person name="Grabherr M."/>
            <person name="Henrissat B."/>
            <person name="Houterman P.M."/>
            <person name="Kang S."/>
            <person name="Shim W.B."/>
            <person name="Woloshuk C."/>
            <person name="Xie X."/>
            <person name="Xu J.R."/>
            <person name="Antoniw J."/>
            <person name="Baker S.E."/>
            <person name="Bluhm B.H."/>
            <person name="Breakspear A."/>
            <person name="Brown D.W."/>
            <person name="Butchko R.A."/>
            <person name="Chapman S."/>
            <person name="Coulson R."/>
            <person name="Coutinho P.M."/>
            <person name="Danchin E.G."/>
            <person name="Diener A."/>
            <person name="Gale L.R."/>
            <person name="Gardiner D.M."/>
            <person name="Goff S."/>
            <person name="Hammond-Kosack K.E."/>
            <person name="Hilburn K."/>
            <person name="Hua-Van A."/>
            <person name="Jonkers W."/>
            <person name="Kazan K."/>
            <person name="Kodira C.D."/>
            <person name="Koehrsen M."/>
            <person name="Kumar L."/>
            <person name="Lee Y.H."/>
            <person name="Li L."/>
            <person name="Manners J.M."/>
            <person name="Miranda-Saavedra D."/>
            <person name="Mukherjee M."/>
            <person name="Park G."/>
            <person name="Park J."/>
            <person name="Park S.Y."/>
            <person name="Proctor R.H."/>
            <person name="Regev A."/>
            <person name="Ruiz-Roldan M.C."/>
            <person name="Sain D."/>
            <person name="Sakthikumar S."/>
            <person name="Sykes S."/>
            <person name="Schwartz D.C."/>
            <person name="Turgeon B.G."/>
            <person name="Wapinski I."/>
            <person name="Yoder O."/>
            <person name="Young S."/>
            <person name="Zeng Q."/>
            <person name="Zhou S."/>
            <person name="Galagan J."/>
            <person name="Cuomo C.A."/>
            <person name="Kistler H.C."/>
            <person name="Rep M."/>
        </authorList>
    </citation>
    <scope>NUCLEOTIDE SEQUENCE [LARGE SCALE GENOMIC DNA]</scope>
    <source>
        <strain evidence="1">4287</strain>
    </source>
</reference>
<dbReference type="GeneID" id="28958599"/>
<dbReference type="RefSeq" id="XP_018232569.1">
    <property type="nucleotide sequence ID" value="XM_018397898.1"/>
</dbReference>
<dbReference type="EMBL" id="DS231696">
    <property type="protein sequence ID" value="KNA94527.1"/>
    <property type="molecule type" value="Genomic_DNA"/>
</dbReference>
<dbReference type="EMBL" id="DS231696">
    <property type="protein sequence ID" value="KNA94522.1"/>
    <property type="molecule type" value="Genomic_DNA"/>
</dbReference>
<dbReference type="EMBL" id="DS231696">
    <property type="protein sequence ID" value="KNA94519.1"/>
    <property type="molecule type" value="Genomic_DNA"/>
</dbReference>
<dbReference type="RefSeq" id="XP_018232572.1">
    <property type="nucleotide sequence ID" value="XM_018397901.1"/>
</dbReference>
<dbReference type="RefSeq" id="XP_018232566.1">
    <property type="nucleotide sequence ID" value="XM_018397895.1"/>
</dbReference>
<dbReference type="AlphaFoldDB" id="A0A0J9U6G3"/>
<dbReference type="Proteomes" id="UP000009097">
    <property type="component" value="Unassembled WGS sequence"/>
</dbReference>
<dbReference type="RefSeq" id="XP_018232567.1">
    <property type="nucleotide sequence ID" value="XM_018397896.1"/>
</dbReference>
<name>A0A0J9U6G3_FUSO4</name>
<dbReference type="EMBL" id="DS231696">
    <property type="protein sequence ID" value="KNA94523.1"/>
    <property type="molecule type" value="Genomic_DNA"/>
</dbReference>
<accession>A0A0J9U6G3</accession>
<evidence type="ECO:0000313" key="2">
    <source>
        <dbReference type="Proteomes" id="UP000009097"/>
    </source>
</evidence>
<dbReference type="EMBL" id="DS231696">
    <property type="protein sequence ID" value="KNA94524.1"/>
    <property type="molecule type" value="Genomic_DNA"/>
</dbReference>
<dbReference type="EMBL" id="DS231696">
    <property type="protein sequence ID" value="KNA94526.1"/>
    <property type="molecule type" value="Genomic_DNA"/>
</dbReference>
<organism evidence="1 2">
    <name type="scientific">Fusarium oxysporum f. sp. lycopersici (strain 4287 / CBS 123668 / FGSC 9935 / NRRL 34936)</name>
    <name type="common">Fusarium vascular wilt of tomato</name>
    <dbReference type="NCBI Taxonomy" id="426428"/>
    <lineage>
        <taxon>Eukaryota</taxon>
        <taxon>Fungi</taxon>
        <taxon>Dikarya</taxon>
        <taxon>Ascomycota</taxon>
        <taxon>Pezizomycotina</taxon>
        <taxon>Sordariomycetes</taxon>
        <taxon>Hypocreomycetidae</taxon>
        <taxon>Hypocreales</taxon>
        <taxon>Nectriaceae</taxon>
        <taxon>Fusarium</taxon>
        <taxon>Fusarium oxysporum species complex</taxon>
    </lineage>
</organism>
<evidence type="ECO:0000313" key="1">
    <source>
        <dbReference type="EMBL" id="KNA94524.1"/>
    </source>
</evidence>
<dbReference type="EMBL" id="DS231696">
    <property type="protein sequence ID" value="KNA94525.1"/>
    <property type="molecule type" value="Genomic_DNA"/>
</dbReference>
<dbReference type="RefSeq" id="XP_018232571.1">
    <property type="nucleotide sequence ID" value="XM_018397900.1"/>
</dbReference>
<dbReference type="EMBL" id="DS231696">
    <property type="protein sequence ID" value="KNA94520.1"/>
    <property type="molecule type" value="Genomic_DNA"/>
</dbReference>
<dbReference type="EMBL" id="DS231696">
    <property type="protein sequence ID" value="KNA94521.1"/>
    <property type="molecule type" value="Genomic_DNA"/>
</dbReference>
<dbReference type="RefSeq" id="XP_018232573.1">
    <property type="nucleotide sequence ID" value="XM_018397902.1"/>
</dbReference>
<dbReference type="VEuPathDB" id="FungiDB:FOXG_17893"/>
<sequence length="109" mass="12441">MIRSRCPHNSIAVFLNPQLPVLALLGSSMIQISFCLCHSQLLPSQCWKLGVALDLQHWHHEPAGTRHSRLISARPCIFPRKDECLRQYHSIYGVTDSPLHFPFFLCFAS</sequence>
<reference evidence="1" key="1">
    <citation type="submission" date="2007-04" db="EMBL/GenBank/DDBJ databases">
        <authorList>
            <consortium name="The Broad Institute Genome Sequencing Platform"/>
            <person name="Birren B."/>
            <person name="Lander E."/>
            <person name="Galagan J."/>
            <person name="Nusbaum C."/>
            <person name="Devon K."/>
            <person name="Ma L.-J."/>
            <person name="Jaffe D."/>
            <person name="Butler J."/>
            <person name="Alvarez P."/>
            <person name="Gnerre S."/>
            <person name="Grabherr M."/>
            <person name="Kleber M."/>
            <person name="Mauceli E."/>
            <person name="Brockman W."/>
            <person name="MacCallum I.A."/>
            <person name="Young S."/>
            <person name="LaButti K."/>
            <person name="DeCaprio D."/>
            <person name="Crawford M."/>
            <person name="Koehrsen M."/>
            <person name="Engels R."/>
            <person name="Montgomery P."/>
            <person name="Pearson M."/>
            <person name="Howarth C."/>
            <person name="Larson L."/>
            <person name="White J."/>
            <person name="O'Leary S."/>
            <person name="Kodira C."/>
            <person name="Zeng Q."/>
            <person name="Yandava C."/>
            <person name="Alvarado L."/>
            <person name="Kistler C."/>
            <person name="Shim W.-B."/>
            <person name="Kang S."/>
            <person name="Woloshuk C."/>
        </authorList>
    </citation>
    <scope>NUCLEOTIDE SEQUENCE</scope>
    <source>
        <strain evidence="1">4287</strain>
    </source>
</reference>
<dbReference type="RefSeq" id="XP_018232570.1">
    <property type="nucleotide sequence ID" value="XM_018397899.1"/>
</dbReference>